<evidence type="ECO:0000256" key="1">
    <source>
        <dbReference type="SAM" id="MobiDB-lite"/>
    </source>
</evidence>
<feature type="compositionally biased region" description="Basic and acidic residues" evidence="1">
    <location>
        <begin position="449"/>
        <end position="478"/>
    </location>
</feature>
<feature type="chain" id="PRO_5039006622" description="Cohesin domain-containing protein" evidence="3">
    <location>
        <begin position="20"/>
        <end position="505"/>
    </location>
</feature>
<evidence type="ECO:0000313" key="5">
    <source>
        <dbReference type="Proteomes" id="UP000823912"/>
    </source>
</evidence>
<feature type="compositionally biased region" description="Low complexity" evidence="1">
    <location>
        <begin position="131"/>
        <end position="148"/>
    </location>
</feature>
<protein>
    <recommendedName>
        <fullName evidence="6">Cohesin domain-containing protein</fullName>
    </recommendedName>
</protein>
<feature type="compositionally biased region" description="Polar residues" evidence="1">
    <location>
        <begin position="116"/>
        <end position="130"/>
    </location>
</feature>
<evidence type="ECO:0000256" key="2">
    <source>
        <dbReference type="SAM" id="Phobius"/>
    </source>
</evidence>
<dbReference type="Proteomes" id="UP000823912">
    <property type="component" value="Unassembled WGS sequence"/>
</dbReference>
<name>A0A9D1E8C3_9FIRM</name>
<evidence type="ECO:0008006" key="6">
    <source>
        <dbReference type="Google" id="ProtNLM"/>
    </source>
</evidence>
<feature type="signal peptide" evidence="3">
    <location>
        <begin position="1"/>
        <end position="19"/>
    </location>
</feature>
<keyword evidence="2" id="KW-1133">Transmembrane helix</keyword>
<proteinExistence type="predicted"/>
<reference evidence="4" key="2">
    <citation type="journal article" date="2021" name="PeerJ">
        <title>Extensive microbial diversity within the chicken gut microbiome revealed by metagenomics and culture.</title>
        <authorList>
            <person name="Gilroy R."/>
            <person name="Ravi A."/>
            <person name="Getino M."/>
            <person name="Pursley I."/>
            <person name="Horton D.L."/>
            <person name="Alikhan N.F."/>
            <person name="Baker D."/>
            <person name="Gharbi K."/>
            <person name="Hall N."/>
            <person name="Watson M."/>
            <person name="Adriaenssens E.M."/>
            <person name="Foster-Nyarko E."/>
            <person name="Jarju S."/>
            <person name="Secka A."/>
            <person name="Antonio M."/>
            <person name="Oren A."/>
            <person name="Chaudhuri R.R."/>
            <person name="La Ragione R."/>
            <person name="Hildebrand F."/>
            <person name="Pallen M.J."/>
        </authorList>
    </citation>
    <scope>NUCLEOTIDE SEQUENCE</scope>
    <source>
        <strain evidence="4">ChiSjej5B23-6657</strain>
    </source>
</reference>
<keyword evidence="2" id="KW-0812">Transmembrane</keyword>
<accession>A0A9D1E8C3</accession>
<evidence type="ECO:0000256" key="3">
    <source>
        <dbReference type="SAM" id="SignalP"/>
    </source>
</evidence>
<gene>
    <name evidence="4" type="ORF">IAA55_01110</name>
</gene>
<feature type="region of interest" description="Disordered" evidence="1">
    <location>
        <begin position="362"/>
        <end position="505"/>
    </location>
</feature>
<feature type="region of interest" description="Disordered" evidence="1">
    <location>
        <begin position="116"/>
        <end position="148"/>
    </location>
</feature>
<organism evidence="4 5">
    <name type="scientific">Candidatus Pullilachnospira gallistercoris</name>
    <dbReference type="NCBI Taxonomy" id="2840911"/>
    <lineage>
        <taxon>Bacteria</taxon>
        <taxon>Bacillati</taxon>
        <taxon>Bacillota</taxon>
        <taxon>Clostridia</taxon>
        <taxon>Lachnospirales</taxon>
        <taxon>Lachnospiraceae</taxon>
        <taxon>Lachnospiraceae incertae sedis</taxon>
        <taxon>Candidatus Pullilachnospira</taxon>
    </lineage>
</organism>
<dbReference type="EMBL" id="DVHM01000019">
    <property type="protein sequence ID" value="HIR69861.1"/>
    <property type="molecule type" value="Genomic_DNA"/>
</dbReference>
<dbReference type="AlphaFoldDB" id="A0A9D1E8C3"/>
<feature type="compositionally biased region" description="Acidic residues" evidence="1">
    <location>
        <begin position="487"/>
        <end position="505"/>
    </location>
</feature>
<comment type="caution">
    <text evidence="4">The sequence shown here is derived from an EMBL/GenBank/DDBJ whole genome shotgun (WGS) entry which is preliminary data.</text>
</comment>
<feature type="compositionally biased region" description="Acidic residues" evidence="1">
    <location>
        <begin position="362"/>
        <end position="417"/>
    </location>
</feature>
<sequence length="505" mass="54721">MAYVAAIVLCLSAVLPAQAAQVGGTTTIAVSSSSMEVGDRLTVTVKPSADGTIRLRYNGSVLRLTNCDASGYTTAGSEVTYTGGEATLTFEAVGSGSSGLIVSSDTLTGSSTTVQVADPAATTTTEPQEGSQSQAGETTAQTGGTSAQAEGQFTIDGVAYVASERYSASEVPAGFNTVQLEIQGSTYRELSNGQITLVYLKPASNTSGSGTFYIYNEEDQSVSPMILIGTMEDYVIALEPAEVPANLSAATLVIGDRQITAYAVSGNTDNFYYLYGIDENGTEQWYQYDADDGSMQRANTALFAADEGQTNTDAASASGGDSDQISRLRIVIAVLIFVAVVLLIAVVNLVLGRRRVRKDVYDAMEDEEESDEAEEESNDADEEVDDADDEFEENEDDDLTYSEDADEDEEDEDDEEWQGFHGINDSVRMDLEDDMEDSRRQEEDDDHVTEELQRELDQLNLRGKEEKKRKDTSEDSGKKNKKKKETDEEEELDFSDLEILDLNDL</sequence>
<evidence type="ECO:0000313" key="4">
    <source>
        <dbReference type="EMBL" id="HIR69861.1"/>
    </source>
</evidence>
<keyword evidence="2" id="KW-0472">Membrane</keyword>
<feature type="transmembrane region" description="Helical" evidence="2">
    <location>
        <begin position="330"/>
        <end position="351"/>
    </location>
</feature>
<reference evidence="4" key="1">
    <citation type="submission" date="2020-10" db="EMBL/GenBank/DDBJ databases">
        <authorList>
            <person name="Gilroy R."/>
        </authorList>
    </citation>
    <scope>NUCLEOTIDE SEQUENCE</scope>
    <source>
        <strain evidence="4">ChiSjej5B23-6657</strain>
    </source>
</reference>
<keyword evidence="3" id="KW-0732">Signal</keyword>